<gene>
    <name evidence="1" type="ORF">K7432_010916</name>
</gene>
<keyword evidence="2" id="KW-1185">Reference proteome</keyword>
<proteinExistence type="predicted"/>
<protein>
    <submittedName>
        <fullName evidence="1">Uncharacterized protein</fullName>
    </submittedName>
</protein>
<reference evidence="1 2" key="1">
    <citation type="submission" date="2023-04" db="EMBL/GenBank/DDBJ databases">
        <title>Genome of Basidiobolus ranarum AG-B5.</title>
        <authorList>
            <person name="Stajich J.E."/>
            <person name="Carter-House D."/>
            <person name="Gryganskyi A."/>
        </authorList>
    </citation>
    <scope>NUCLEOTIDE SEQUENCE [LARGE SCALE GENOMIC DNA]</scope>
    <source>
        <strain evidence="1 2">AG-B5</strain>
    </source>
</reference>
<accession>A0ABR2VV84</accession>
<name>A0ABR2VV84_9FUNG</name>
<comment type="caution">
    <text evidence="1">The sequence shown here is derived from an EMBL/GenBank/DDBJ whole genome shotgun (WGS) entry which is preliminary data.</text>
</comment>
<sequence>MILVLKSKGNRSREKDIVDEWSHSITTIKTCSRTAAVLEEKLLANFKQTMRLCMSSKINVASDNKSNLGKKTE</sequence>
<dbReference type="Proteomes" id="UP001479436">
    <property type="component" value="Unassembled WGS sequence"/>
</dbReference>
<evidence type="ECO:0000313" key="1">
    <source>
        <dbReference type="EMBL" id="KAK9703089.1"/>
    </source>
</evidence>
<organism evidence="1 2">
    <name type="scientific">Basidiobolus ranarum</name>
    <dbReference type="NCBI Taxonomy" id="34480"/>
    <lineage>
        <taxon>Eukaryota</taxon>
        <taxon>Fungi</taxon>
        <taxon>Fungi incertae sedis</taxon>
        <taxon>Zoopagomycota</taxon>
        <taxon>Entomophthoromycotina</taxon>
        <taxon>Basidiobolomycetes</taxon>
        <taxon>Basidiobolales</taxon>
        <taxon>Basidiobolaceae</taxon>
        <taxon>Basidiobolus</taxon>
    </lineage>
</organism>
<evidence type="ECO:0000313" key="2">
    <source>
        <dbReference type="Proteomes" id="UP001479436"/>
    </source>
</evidence>
<dbReference type="EMBL" id="JASJQH010007669">
    <property type="protein sequence ID" value="KAK9703089.1"/>
    <property type="molecule type" value="Genomic_DNA"/>
</dbReference>